<comment type="caution">
    <text evidence="8">The sequence shown here is derived from an EMBL/GenBank/DDBJ whole genome shotgun (WGS) entry which is preliminary data.</text>
</comment>
<dbReference type="Gene3D" id="2.40.10.350">
    <property type="entry name" value="Rod shape-determining protein MreC, domain 2"/>
    <property type="match status" value="1"/>
</dbReference>
<dbReference type="InterPro" id="IPR007221">
    <property type="entry name" value="MreC"/>
</dbReference>
<evidence type="ECO:0000256" key="6">
    <source>
        <dbReference type="SAM" id="Phobius"/>
    </source>
</evidence>
<dbReference type="PANTHER" id="PTHR34138:SF1">
    <property type="entry name" value="CELL SHAPE-DETERMINING PROTEIN MREC"/>
    <property type="match status" value="1"/>
</dbReference>
<evidence type="ECO:0000256" key="4">
    <source>
        <dbReference type="ARBA" id="ARBA00032089"/>
    </source>
</evidence>
<evidence type="ECO:0000256" key="1">
    <source>
        <dbReference type="ARBA" id="ARBA00009369"/>
    </source>
</evidence>
<evidence type="ECO:0000256" key="3">
    <source>
        <dbReference type="ARBA" id="ARBA00022960"/>
    </source>
</evidence>
<feature type="domain" description="Rod shape-determining protein MreC beta-barrel core" evidence="7">
    <location>
        <begin position="112"/>
        <end position="259"/>
    </location>
</feature>
<keyword evidence="6" id="KW-0472">Membrane</keyword>
<feature type="coiled-coil region" evidence="5">
    <location>
        <begin position="67"/>
        <end position="94"/>
    </location>
</feature>
<reference evidence="8" key="2">
    <citation type="journal article" date="2021" name="PeerJ">
        <title>Extensive microbial diversity within the chicken gut microbiome revealed by metagenomics and culture.</title>
        <authorList>
            <person name="Gilroy R."/>
            <person name="Ravi A."/>
            <person name="Getino M."/>
            <person name="Pursley I."/>
            <person name="Horton D.L."/>
            <person name="Alikhan N.F."/>
            <person name="Baker D."/>
            <person name="Gharbi K."/>
            <person name="Hall N."/>
            <person name="Watson M."/>
            <person name="Adriaenssens E.M."/>
            <person name="Foster-Nyarko E."/>
            <person name="Jarju S."/>
            <person name="Secka A."/>
            <person name="Antonio M."/>
            <person name="Oren A."/>
            <person name="Chaudhuri R.R."/>
            <person name="La Ragione R."/>
            <person name="Hildebrand F."/>
            <person name="Pallen M.J."/>
        </authorList>
    </citation>
    <scope>NUCLEOTIDE SEQUENCE</scope>
    <source>
        <strain evidence="8">3924</strain>
    </source>
</reference>
<evidence type="ECO:0000256" key="2">
    <source>
        <dbReference type="ARBA" id="ARBA00013855"/>
    </source>
</evidence>
<reference evidence="8" key="1">
    <citation type="submission" date="2020-10" db="EMBL/GenBank/DDBJ databases">
        <authorList>
            <person name="Gilroy R."/>
        </authorList>
    </citation>
    <scope>NUCLEOTIDE SEQUENCE</scope>
    <source>
        <strain evidence="8">3924</strain>
    </source>
</reference>
<dbReference type="GO" id="GO:0008360">
    <property type="term" value="P:regulation of cell shape"/>
    <property type="evidence" value="ECO:0007669"/>
    <property type="project" value="UniProtKB-KW"/>
</dbReference>
<evidence type="ECO:0000256" key="5">
    <source>
        <dbReference type="SAM" id="Coils"/>
    </source>
</evidence>
<dbReference type="EMBL" id="JADIMV010000126">
    <property type="protein sequence ID" value="MBO8440416.1"/>
    <property type="molecule type" value="Genomic_DNA"/>
</dbReference>
<dbReference type="Pfam" id="PF04085">
    <property type="entry name" value="MreC"/>
    <property type="match status" value="1"/>
</dbReference>
<keyword evidence="6" id="KW-1133">Transmembrane helix</keyword>
<dbReference type="InterPro" id="IPR042177">
    <property type="entry name" value="Cell/Rod_1"/>
</dbReference>
<dbReference type="GO" id="GO:0005886">
    <property type="term" value="C:plasma membrane"/>
    <property type="evidence" value="ECO:0007669"/>
    <property type="project" value="TreeGrafter"/>
</dbReference>
<keyword evidence="6" id="KW-0812">Transmembrane</keyword>
<dbReference type="PANTHER" id="PTHR34138">
    <property type="entry name" value="CELL SHAPE-DETERMINING PROTEIN MREC"/>
    <property type="match status" value="1"/>
</dbReference>
<keyword evidence="3" id="KW-0133">Cell shape</keyword>
<evidence type="ECO:0000313" key="8">
    <source>
        <dbReference type="EMBL" id="MBO8440416.1"/>
    </source>
</evidence>
<protein>
    <recommendedName>
        <fullName evidence="2">Cell shape-determining protein MreC</fullName>
    </recommendedName>
    <alternativeName>
        <fullName evidence="4">Cell shape protein MreC</fullName>
    </alternativeName>
</protein>
<dbReference type="NCBIfam" id="NF010532">
    <property type="entry name" value="PRK13922.9-3"/>
    <property type="match status" value="1"/>
</dbReference>
<evidence type="ECO:0000259" key="7">
    <source>
        <dbReference type="Pfam" id="PF04085"/>
    </source>
</evidence>
<dbReference type="Gene3D" id="2.40.10.340">
    <property type="entry name" value="Rod shape-determining protein MreC, domain 1"/>
    <property type="match status" value="1"/>
</dbReference>
<dbReference type="InterPro" id="IPR042175">
    <property type="entry name" value="Cell/Rod_MreC_2"/>
</dbReference>
<name>A0A940IF98_9BACT</name>
<organism evidence="8 9">
    <name type="scientific">Candidatus Aphodosoma intestinipullorum</name>
    <dbReference type="NCBI Taxonomy" id="2840674"/>
    <lineage>
        <taxon>Bacteria</taxon>
        <taxon>Pseudomonadati</taxon>
        <taxon>Bacteroidota</taxon>
        <taxon>Bacteroidia</taxon>
        <taxon>Bacteroidales</taxon>
        <taxon>Candidatus Aphodosoma</taxon>
    </lineage>
</organism>
<dbReference type="InterPro" id="IPR055342">
    <property type="entry name" value="MreC_beta-barrel_core"/>
</dbReference>
<feature type="transmembrane region" description="Helical" evidence="6">
    <location>
        <begin position="12"/>
        <end position="31"/>
    </location>
</feature>
<sequence length="278" mass="30870">MNKIIAFFVRHIVFFQFVLLEAAAFVLIVNANEFQKSVFFRHATAVMARIYSVTGAVGDYFGLREVNDALARENAGLRNEIEALKEQVAHLTHDTLIMSRRHPDLRYIEAKVVYNSVYHVQNYIIIDKGAEQGVEPDMGVVSPDGVVGVVQRVSDNFAVVIPVINPIQRISAKTKADNQLGSLVWNGRNTAVAQMEEIPGHVKPEVGDSIVTSGYSAIFPAGIYIGSVSKVYGGENDPFCKVDVRLGVDFHSIEYVMVAVYKNRAELSELEKTIEHDE</sequence>
<dbReference type="AlphaFoldDB" id="A0A940IF98"/>
<dbReference type="Proteomes" id="UP000712007">
    <property type="component" value="Unassembled WGS sequence"/>
</dbReference>
<keyword evidence="5" id="KW-0175">Coiled coil</keyword>
<accession>A0A940IF98</accession>
<gene>
    <name evidence="8" type="primary">mreC</name>
    <name evidence="8" type="ORF">IAC51_07185</name>
</gene>
<comment type="similarity">
    <text evidence="1">Belongs to the MreC family.</text>
</comment>
<proteinExistence type="inferred from homology"/>
<evidence type="ECO:0000313" key="9">
    <source>
        <dbReference type="Proteomes" id="UP000712007"/>
    </source>
</evidence>